<dbReference type="EMBL" id="JACHWZ010000010">
    <property type="protein sequence ID" value="MBB3061591.1"/>
    <property type="molecule type" value="Genomic_DNA"/>
</dbReference>
<feature type="transmembrane region" description="Helical" evidence="1">
    <location>
        <begin position="6"/>
        <end position="26"/>
    </location>
</feature>
<protein>
    <submittedName>
        <fullName evidence="2">Membrane-bound ClpP family serine protease</fullName>
    </submittedName>
</protein>
<gene>
    <name evidence="2" type="ORF">FHS09_002429</name>
</gene>
<comment type="caution">
    <text evidence="2">The sequence shown here is derived from an EMBL/GenBank/DDBJ whole genome shotgun (WGS) entry which is preliminary data.</text>
</comment>
<feature type="transmembrane region" description="Helical" evidence="1">
    <location>
        <begin position="38"/>
        <end position="60"/>
    </location>
</feature>
<proteinExistence type="predicted"/>
<dbReference type="RefSeq" id="WP_183460145.1">
    <property type="nucleotide sequence ID" value="NZ_JACHWZ010000010.1"/>
</dbReference>
<name>A0A7W4WC82_9GAMM</name>
<organism evidence="2 3">
    <name type="scientific">Microbulbifer rhizosphaerae</name>
    <dbReference type="NCBI Taxonomy" id="1562603"/>
    <lineage>
        <taxon>Bacteria</taxon>
        <taxon>Pseudomonadati</taxon>
        <taxon>Pseudomonadota</taxon>
        <taxon>Gammaproteobacteria</taxon>
        <taxon>Cellvibrionales</taxon>
        <taxon>Microbulbiferaceae</taxon>
        <taxon>Microbulbifer</taxon>
    </lineage>
</organism>
<keyword evidence="2" id="KW-0645">Protease</keyword>
<keyword evidence="3" id="KW-1185">Reference proteome</keyword>
<sequence length="80" mass="8896">MGMVQQILNLAGVLLIPSGVLLMILGRLRWSRKAILSGVAFLVLGALLLVWMHFVLLWQVDACLDSGGQYNYEESVCDFE</sequence>
<evidence type="ECO:0000313" key="2">
    <source>
        <dbReference type="EMBL" id="MBB3061591.1"/>
    </source>
</evidence>
<keyword evidence="1" id="KW-1133">Transmembrane helix</keyword>
<reference evidence="2 3" key="1">
    <citation type="submission" date="2020-08" db="EMBL/GenBank/DDBJ databases">
        <title>Genomic Encyclopedia of Type Strains, Phase III (KMG-III): the genomes of soil and plant-associated and newly described type strains.</title>
        <authorList>
            <person name="Whitman W."/>
        </authorList>
    </citation>
    <scope>NUCLEOTIDE SEQUENCE [LARGE SCALE GENOMIC DNA]</scope>
    <source>
        <strain evidence="2 3">CECT 8799</strain>
    </source>
</reference>
<dbReference type="AlphaFoldDB" id="A0A7W4WC82"/>
<dbReference type="GO" id="GO:0008233">
    <property type="term" value="F:peptidase activity"/>
    <property type="evidence" value="ECO:0007669"/>
    <property type="project" value="UniProtKB-KW"/>
</dbReference>
<dbReference type="Proteomes" id="UP000535937">
    <property type="component" value="Unassembled WGS sequence"/>
</dbReference>
<keyword evidence="1" id="KW-0812">Transmembrane</keyword>
<dbReference type="GO" id="GO:0006508">
    <property type="term" value="P:proteolysis"/>
    <property type="evidence" value="ECO:0007669"/>
    <property type="project" value="UniProtKB-KW"/>
</dbReference>
<evidence type="ECO:0000313" key="3">
    <source>
        <dbReference type="Proteomes" id="UP000535937"/>
    </source>
</evidence>
<accession>A0A7W4WC82</accession>
<keyword evidence="1" id="KW-0472">Membrane</keyword>
<evidence type="ECO:0000256" key="1">
    <source>
        <dbReference type="SAM" id="Phobius"/>
    </source>
</evidence>
<keyword evidence="2" id="KW-0378">Hydrolase</keyword>